<dbReference type="InterPro" id="IPR028053">
    <property type="entry name" value="Membr_insert_YidC_N"/>
</dbReference>
<evidence type="ECO:0000256" key="2">
    <source>
        <dbReference type="ARBA" id="ARBA00010527"/>
    </source>
</evidence>
<dbReference type="GO" id="GO:0015031">
    <property type="term" value="P:protein transport"/>
    <property type="evidence" value="ECO:0007669"/>
    <property type="project" value="UniProtKB-KW"/>
</dbReference>
<dbReference type="InterPro" id="IPR001708">
    <property type="entry name" value="YidC/ALB3/OXA1/COX18"/>
</dbReference>
<evidence type="ECO:0000256" key="5">
    <source>
        <dbReference type="ARBA" id="ARBA00022475"/>
    </source>
</evidence>
<dbReference type="PANTHER" id="PTHR12428">
    <property type="entry name" value="OXA1"/>
    <property type="match status" value="1"/>
</dbReference>
<keyword evidence="7 13" id="KW-0653">Protein transport</keyword>
<keyword evidence="5 13" id="KW-1003">Cell membrane</keyword>
<evidence type="ECO:0000256" key="9">
    <source>
        <dbReference type="ARBA" id="ARBA00023136"/>
    </source>
</evidence>
<comment type="subcellular location">
    <subcellularLocation>
        <location evidence="1">Cell inner membrane</location>
        <topology evidence="1">Multi-pass membrane protein</topology>
    </subcellularLocation>
    <subcellularLocation>
        <location evidence="13">Cell membrane</location>
        <topology evidence="13">Multi-pass membrane protein</topology>
    </subcellularLocation>
</comment>
<dbReference type="GO" id="GO:0032977">
    <property type="term" value="F:membrane insertase activity"/>
    <property type="evidence" value="ECO:0007669"/>
    <property type="project" value="InterPro"/>
</dbReference>
<dbReference type="Gene3D" id="2.70.98.90">
    <property type="match status" value="1"/>
</dbReference>
<dbReference type="Pfam" id="PF02096">
    <property type="entry name" value="60KD_IMP"/>
    <property type="match status" value="1"/>
</dbReference>
<feature type="transmembrane region" description="Helical" evidence="13">
    <location>
        <begin position="299"/>
        <end position="319"/>
    </location>
</feature>
<keyword evidence="10 13" id="KW-0143">Chaperone</keyword>
<evidence type="ECO:0000256" key="6">
    <source>
        <dbReference type="ARBA" id="ARBA00022692"/>
    </source>
</evidence>
<dbReference type="InterPro" id="IPR047196">
    <property type="entry name" value="YidC_ALB_C"/>
</dbReference>
<reference evidence="16 17" key="1">
    <citation type="submission" date="2019-08" db="EMBL/GenBank/DDBJ databases">
        <title>Highly reduced genomes of protist endosymbionts show evolutionary convergence.</title>
        <authorList>
            <person name="George E."/>
            <person name="Husnik F."/>
            <person name="Tashyreva D."/>
            <person name="Prokopchuk G."/>
            <person name="Horak A."/>
            <person name="Kwong W.K."/>
            <person name="Lukes J."/>
            <person name="Keeling P.J."/>
        </authorList>
    </citation>
    <scope>NUCLEOTIDE SEQUENCE [LARGE SCALE GENOMIC DNA]</scope>
    <source>
        <strain evidence="16">1604LC</strain>
    </source>
</reference>
<keyword evidence="4 13" id="KW-0813">Transport</keyword>
<dbReference type="RefSeq" id="WP_148971646.1">
    <property type="nucleotide sequence ID" value="NZ_CP043316.1"/>
</dbReference>
<dbReference type="NCBIfam" id="TIGR03593">
    <property type="entry name" value="yidC_nterm"/>
    <property type="match status" value="1"/>
</dbReference>
<feature type="transmembrane region" description="Helical" evidence="13">
    <location>
        <begin position="272"/>
        <end position="293"/>
    </location>
</feature>
<feature type="domain" description="Membrane insertase YidC N-terminal" evidence="15">
    <location>
        <begin position="54"/>
        <end position="287"/>
    </location>
</feature>
<dbReference type="CDD" id="cd20070">
    <property type="entry name" value="5TM_YidC_Alb3"/>
    <property type="match status" value="1"/>
</dbReference>
<evidence type="ECO:0000256" key="4">
    <source>
        <dbReference type="ARBA" id="ARBA00022448"/>
    </source>
</evidence>
<organism evidence="16 17">
    <name type="scientific">Candidatus Cytomitobacter primus</name>
    <dbReference type="NCBI Taxonomy" id="2066024"/>
    <lineage>
        <taxon>Bacteria</taxon>
        <taxon>Pseudomonadati</taxon>
        <taxon>Pseudomonadota</taxon>
        <taxon>Alphaproteobacteria</taxon>
        <taxon>Holosporales</taxon>
        <taxon>Holosporaceae</taxon>
        <taxon>Candidatus Cytomitobacter</taxon>
    </lineage>
</organism>
<feature type="transmembrane region" description="Helical" evidence="13">
    <location>
        <begin position="452"/>
        <end position="477"/>
    </location>
</feature>
<evidence type="ECO:0000256" key="13">
    <source>
        <dbReference type="HAMAP-Rule" id="MF_01810"/>
    </source>
</evidence>
<dbReference type="CDD" id="cd19961">
    <property type="entry name" value="EcYidC-like_peri"/>
    <property type="match status" value="1"/>
</dbReference>
<dbReference type="GO" id="GO:0005886">
    <property type="term" value="C:plasma membrane"/>
    <property type="evidence" value="ECO:0007669"/>
    <property type="project" value="UniProtKB-SubCell"/>
</dbReference>
<evidence type="ECO:0000256" key="8">
    <source>
        <dbReference type="ARBA" id="ARBA00022989"/>
    </source>
</evidence>
<dbReference type="Pfam" id="PF14849">
    <property type="entry name" value="YidC_periplas"/>
    <property type="match status" value="1"/>
</dbReference>
<dbReference type="KEGG" id="cpri:FZC34_01235"/>
<dbReference type="GO" id="GO:0051205">
    <property type="term" value="P:protein insertion into membrane"/>
    <property type="evidence" value="ECO:0007669"/>
    <property type="project" value="TreeGrafter"/>
</dbReference>
<comment type="function">
    <text evidence="13">Required for the insertion and/or proper folding and/or complex formation of integral membrane proteins into the membrane. Involved in integration of membrane proteins that insert both dependently and independently of the Sec translocase complex, as well as at least some lipoproteins. Aids folding of multispanning membrane proteins.</text>
</comment>
<comment type="similarity">
    <text evidence="2 13">Belongs to the OXA1/ALB3/YidC family. Type 1 subfamily.</text>
</comment>
<dbReference type="Proteomes" id="UP000325004">
    <property type="component" value="Chromosome"/>
</dbReference>
<dbReference type="PANTHER" id="PTHR12428:SF65">
    <property type="entry name" value="CYTOCHROME C OXIDASE ASSEMBLY PROTEIN COX18, MITOCHONDRIAL"/>
    <property type="match status" value="1"/>
</dbReference>
<evidence type="ECO:0000313" key="17">
    <source>
        <dbReference type="Proteomes" id="UP000325004"/>
    </source>
</evidence>
<evidence type="ECO:0000256" key="10">
    <source>
        <dbReference type="ARBA" id="ARBA00023186"/>
    </source>
</evidence>
<evidence type="ECO:0000256" key="7">
    <source>
        <dbReference type="ARBA" id="ARBA00022927"/>
    </source>
</evidence>
<dbReference type="InterPro" id="IPR028055">
    <property type="entry name" value="YidC/Oxa/ALB_C"/>
</dbReference>
<keyword evidence="9 13" id="KW-0472">Membrane</keyword>
<evidence type="ECO:0000256" key="3">
    <source>
        <dbReference type="ARBA" id="ARBA00015325"/>
    </source>
</evidence>
<feature type="domain" description="Membrane insertase YidC/Oxa/ALB C-terminal" evidence="14">
    <location>
        <begin position="300"/>
        <end position="489"/>
    </location>
</feature>
<feature type="transmembrane region" description="Helical" evidence="13">
    <location>
        <begin position="6"/>
        <end position="21"/>
    </location>
</feature>
<evidence type="ECO:0000313" key="16">
    <source>
        <dbReference type="EMBL" id="QEK38530.1"/>
    </source>
</evidence>
<dbReference type="HAMAP" id="MF_01810">
    <property type="entry name" value="YidC_type1"/>
    <property type="match status" value="1"/>
</dbReference>
<dbReference type="AlphaFoldDB" id="A0A5C0UFN4"/>
<evidence type="ECO:0000256" key="11">
    <source>
        <dbReference type="ARBA" id="ARBA00033245"/>
    </source>
</evidence>
<keyword evidence="17" id="KW-1185">Reference proteome</keyword>
<protein>
    <recommendedName>
        <fullName evidence="3 13">Membrane protein insertase YidC</fullName>
    </recommendedName>
    <alternativeName>
        <fullName evidence="12 13">Foldase YidC</fullName>
    </alternativeName>
    <alternativeName>
        <fullName evidence="11 13">Membrane integrase YidC</fullName>
    </alternativeName>
    <alternativeName>
        <fullName evidence="13">Membrane protein YidC</fullName>
    </alternativeName>
</protein>
<dbReference type="OrthoDB" id="9780552at2"/>
<evidence type="ECO:0000259" key="14">
    <source>
        <dbReference type="Pfam" id="PF02096"/>
    </source>
</evidence>
<evidence type="ECO:0000256" key="1">
    <source>
        <dbReference type="ARBA" id="ARBA00004429"/>
    </source>
</evidence>
<comment type="subunit">
    <text evidence="13">Interacts with the Sec translocase complex via SecD. Specifically interacts with transmembrane segments of nascent integral membrane proteins during membrane integration.</text>
</comment>
<accession>A0A5C0UFN4</accession>
<name>A0A5C0UFN4_9PROT</name>
<feature type="transmembrane region" description="Helical" evidence="13">
    <location>
        <begin position="368"/>
        <end position="389"/>
    </location>
</feature>
<proteinExistence type="inferred from homology"/>
<dbReference type="InterPro" id="IPR019998">
    <property type="entry name" value="Membr_insert_YidC"/>
</dbReference>
<keyword evidence="6 13" id="KW-0812">Transmembrane</keyword>
<evidence type="ECO:0000259" key="15">
    <source>
        <dbReference type="Pfam" id="PF14849"/>
    </source>
</evidence>
<feature type="transmembrane region" description="Helical" evidence="13">
    <location>
        <begin position="422"/>
        <end position="440"/>
    </location>
</feature>
<gene>
    <name evidence="13 16" type="primary">yidC</name>
    <name evidence="16" type="ORF">FZC34_01235</name>
</gene>
<dbReference type="NCBIfam" id="TIGR03592">
    <property type="entry name" value="yidC_oxa1_cterm"/>
    <property type="match status" value="1"/>
</dbReference>
<dbReference type="EMBL" id="CP043316">
    <property type="protein sequence ID" value="QEK38530.1"/>
    <property type="molecule type" value="Genomic_DNA"/>
</dbReference>
<dbReference type="InterPro" id="IPR038221">
    <property type="entry name" value="YidC_periplasmic_sf"/>
</dbReference>
<dbReference type="PRINTS" id="PR00701">
    <property type="entry name" value="60KDINNERMP"/>
</dbReference>
<evidence type="ECO:0000256" key="12">
    <source>
        <dbReference type="ARBA" id="ARBA00033342"/>
    </source>
</evidence>
<sequence length="494" mass="57239">MKKYLFYINIFLFFGLIWSFYNKYNASTKNKVNCAQIETQSKLPDHYIGNGLAISDSRINGKIDLQHNRFIDLSVKYYDKNYDLLKNKSFLKFIWKSNDICIPKDIEWEYNSNTLSKDKPLILSWKNKDGSIFIQSMQIIDDYMIKVEYSVFNALDKVVNIGLWLSADIANNTPLYHQNGKIIRSKSGDMRNIDSWFGFESTYAGLFIIPDHNSINNSYHFSNKTMKINTVNKQINPKESVSWSFYIFVGPKKLSLLKQYSNKYGISNFDNAIDYGFMSFITKPLFIVLSYIMNICGSFIISLFLLTLVMKIILLPFSYKSHISMVKMQKLQPQLDRIKEMYKGDNVAIQQAILTLYKKESINPLGGCLPLLFQIPLFIPLYTIVSISIDTTTSGFLWIKDLSASDPYSLNALMQCFTSKTLPFNISILSILFVLTMLLQQWNTFKNQKDNFILIFPLILAIMLSGYSSAFILYMIWSNILSYLQTILFDKLIK</sequence>
<keyword evidence="8 13" id="KW-1133">Transmembrane helix</keyword>